<dbReference type="SUPFAM" id="SSF57756">
    <property type="entry name" value="Retrovirus zinc finger-like domains"/>
    <property type="match status" value="2"/>
</dbReference>
<evidence type="ECO:0000259" key="6">
    <source>
        <dbReference type="PROSITE" id="PS50158"/>
    </source>
</evidence>
<dbReference type="Gene3D" id="4.10.60.10">
    <property type="entry name" value="Zinc finger, CCHC-type"/>
    <property type="match status" value="3"/>
</dbReference>
<keyword evidence="2 4" id="KW-0863">Zinc-finger</keyword>
<dbReference type="EMBL" id="CP144746">
    <property type="protein sequence ID" value="WVZ60797.1"/>
    <property type="molecule type" value="Genomic_DNA"/>
</dbReference>
<feature type="region of interest" description="Disordered" evidence="5">
    <location>
        <begin position="796"/>
        <end position="827"/>
    </location>
</feature>
<dbReference type="PANTHER" id="PTHR31476:SF13">
    <property type="entry name" value="PROTEIN WHAT'S THIS FACTOR 9, MITOCHONDRIAL"/>
    <property type="match status" value="1"/>
</dbReference>
<keyword evidence="1" id="KW-0479">Metal-binding</keyword>
<evidence type="ECO:0000313" key="9">
    <source>
        <dbReference type="Proteomes" id="UP001341281"/>
    </source>
</evidence>
<evidence type="ECO:0000256" key="3">
    <source>
        <dbReference type="ARBA" id="ARBA00022833"/>
    </source>
</evidence>
<dbReference type="Proteomes" id="UP001341281">
    <property type="component" value="Chromosome 02"/>
</dbReference>
<dbReference type="AlphaFoldDB" id="A0AAQ3SVI7"/>
<dbReference type="InterPro" id="IPR021099">
    <property type="entry name" value="PORR_domain"/>
</dbReference>
<feature type="domain" description="CCHC-type" evidence="6">
    <location>
        <begin position="785"/>
        <end position="799"/>
    </location>
</feature>
<evidence type="ECO:0000259" key="7">
    <source>
        <dbReference type="PROSITE" id="PS51999"/>
    </source>
</evidence>
<feature type="region of interest" description="Disordered" evidence="5">
    <location>
        <begin position="495"/>
        <end position="521"/>
    </location>
</feature>
<dbReference type="InterPro" id="IPR036875">
    <property type="entry name" value="Znf_CCHC_sf"/>
</dbReference>
<evidence type="ECO:0000256" key="4">
    <source>
        <dbReference type="PROSITE-ProRule" id="PRU00047"/>
    </source>
</evidence>
<dbReference type="PANTHER" id="PTHR31476">
    <property type="entry name" value="PROTEIN WHAT'S THIS FACTOR 1 HOMOLOG, CHLOROPLASTIC"/>
    <property type="match status" value="1"/>
</dbReference>
<feature type="region of interest" description="Disordered" evidence="5">
    <location>
        <begin position="536"/>
        <end position="563"/>
    </location>
</feature>
<feature type="compositionally biased region" description="Basic and acidic residues" evidence="5">
    <location>
        <begin position="419"/>
        <end position="432"/>
    </location>
</feature>
<dbReference type="InterPro" id="IPR010666">
    <property type="entry name" value="Znf_GRF"/>
</dbReference>
<accession>A0AAQ3SVI7</accession>
<keyword evidence="9" id="KW-1185">Reference proteome</keyword>
<protein>
    <submittedName>
        <fullName evidence="8">Uncharacterized protein</fullName>
    </submittedName>
</protein>
<dbReference type="Pfam" id="PF00098">
    <property type="entry name" value="zf-CCHC"/>
    <property type="match status" value="3"/>
</dbReference>
<name>A0AAQ3SVI7_PASNO</name>
<dbReference type="SMART" id="SM00343">
    <property type="entry name" value="ZnF_C2HC"/>
    <property type="match status" value="3"/>
</dbReference>
<gene>
    <name evidence="8" type="ORF">U9M48_010775</name>
</gene>
<feature type="domain" description="CCHC-type" evidence="6">
    <location>
        <begin position="570"/>
        <end position="585"/>
    </location>
</feature>
<proteinExistence type="predicted"/>
<keyword evidence="3" id="KW-0862">Zinc</keyword>
<dbReference type="GO" id="GO:0003723">
    <property type="term" value="F:RNA binding"/>
    <property type="evidence" value="ECO:0007669"/>
    <property type="project" value="InterPro"/>
</dbReference>
<dbReference type="PROSITE" id="PS50158">
    <property type="entry name" value="ZF_CCHC"/>
    <property type="match status" value="3"/>
</dbReference>
<feature type="domain" description="GRF-type" evidence="7">
    <location>
        <begin position="682"/>
        <end position="730"/>
    </location>
</feature>
<evidence type="ECO:0000256" key="2">
    <source>
        <dbReference type="ARBA" id="ARBA00022771"/>
    </source>
</evidence>
<reference evidence="8 9" key="1">
    <citation type="submission" date="2024-02" db="EMBL/GenBank/DDBJ databases">
        <title>High-quality chromosome-scale genome assembly of Pensacola bahiagrass (Paspalum notatum Flugge var. saurae).</title>
        <authorList>
            <person name="Vega J.M."/>
            <person name="Podio M."/>
            <person name="Orjuela J."/>
            <person name="Siena L.A."/>
            <person name="Pessino S.C."/>
            <person name="Combes M.C."/>
            <person name="Mariac C."/>
            <person name="Albertini E."/>
            <person name="Pupilli F."/>
            <person name="Ortiz J.P.A."/>
            <person name="Leblanc O."/>
        </authorList>
    </citation>
    <scope>NUCLEOTIDE SEQUENCE [LARGE SCALE GENOMIC DNA]</scope>
    <source>
        <strain evidence="8">R1</strain>
        <tissue evidence="8">Leaf</tissue>
    </source>
</reference>
<dbReference type="InterPro" id="IPR001878">
    <property type="entry name" value="Znf_CCHC"/>
</dbReference>
<dbReference type="Pfam" id="PF11955">
    <property type="entry name" value="PORR"/>
    <property type="match status" value="1"/>
</dbReference>
<sequence>MQCLAKPRAVEPIPLLAVHLQSMAYVDVKMRWKKDTSFDAVPVLSHARDIRPLTSLVRILSPCPTPVSAVSKLGRILEIPDRRVTSFLRRCPAAFVESVGPQHNLPWFRLSEAAAHLLQEERDVFAARRADVTGRLRLLLLMCQHRRLPLRVAQGMLWHLGIPEDYFKCPDHDIAQDGFKIIISGDGVISQDDNHHGRELGLIDDGNDQETPLSVLQMNAKRKYGSLAEVPVPLFQSKGLRLKRKVKDWLEGFQSLPYVSPYEDFSHINPGTAVSEKRSVGVLHELLSLFVICSAERRRLLCLRQHLGLPQKFHLVFERHPHVFYLLLKEKTCFVVLKEAYMSGGDTAIKEHPMLEVRKKYVELMEQSREIIRCRRSGKPIGLESEDDTVGDGEEPPTWDRQLQDEEAKAAEEPTSNSKTKETAAAKTHDIHGTASPTTAPARTVFPFDFPAPAPQKPQTPPATALLDLSTMSFAEGDDDEAFLLALDAAEATALDTSKRRRLSTTSSSPTPATPPAASEGSYLAALKGSHSSAWQQQQALSYTHKRPDGSKTLSAGTGSGGTQVASGACFKCGDPNHWARECPQSAPNTGGGGPFGGGSGGGYGNAGVEVEEKACPCGAGSCLVLTSNTPRNPGRKFYKCPMRDNGGCNFFEWCDAPSPAPANARSNTVFQSETSAVGMLCPCGAGTCLVLTTKTGKNVGRQFYRCPANQWCDEQQPRVGAPLQASPQYQADAMSTIQNSSKRSSAACFKCGQDDHWARDCPNQSLDPYPDKGGRTITSGSSPCFKCGRAGHWSRDCPTSNSGGGGTGASRAKSSSALGSWNSQRY</sequence>
<dbReference type="InterPro" id="IPR045040">
    <property type="entry name" value="PORR_fam"/>
</dbReference>
<dbReference type="GO" id="GO:0008270">
    <property type="term" value="F:zinc ion binding"/>
    <property type="evidence" value="ECO:0007669"/>
    <property type="project" value="UniProtKB-KW"/>
</dbReference>
<feature type="compositionally biased region" description="Acidic residues" evidence="5">
    <location>
        <begin position="384"/>
        <end position="397"/>
    </location>
</feature>
<evidence type="ECO:0000256" key="1">
    <source>
        <dbReference type="ARBA" id="ARBA00022723"/>
    </source>
</evidence>
<dbReference type="PROSITE" id="PS51999">
    <property type="entry name" value="ZF_GRF"/>
    <property type="match status" value="2"/>
</dbReference>
<feature type="region of interest" description="Disordered" evidence="5">
    <location>
        <begin position="377"/>
        <end position="439"/>
    </location>
</feature>
<dbReference type="Pfam" id="PF06839">
    <property type="entry name" value="Zn_ribbon_GRF"/>
    <property type="match status" value="2"/>
</dbReference>
<organism evidence="8 9">
    <name type="scientific">Paspalum notatum var. saurae</name>
    <dbReference type="NCBI Taxonomy" id="547442"/>
    <lineage>
        <taxon>Eukaryota</taxon>
        <taxon>Viridiplantae</taxon>
        <taxon>Streptophyta</taxon>
        <taxon>Embryophyta</taxon>
        <taxon>Tracheophyta</taxon>
        <taxon>Spermatophyta</taxon>
        <taxon>Magnoliopsida</taxon>
        <taxon>Liliopsida</taxon>
        <taxon>Poales</taxon>
        <taxon>Poaceae</taxon>
        <taxon>PACMAD clade</taxon>
        <taxon>Panicoideae</taxon>
        <taxon>Andropogonodae</taxon>
        <taxon>Paspaleae</taxon>
        <taxon>Paspalinae</taxon>
        <taxon>Paspalum</taxon>
    </lineage>
</organism>
<evidence type="ECO:0000313" key="8">
    <source>
        <dbReference type="EMBL" id="WVZ60797.1"/>
    </source>
</evidence>
<feature type="domain" description="CCHC-type" evidence="6">
    <location>
        <begin position="749"/>
        <end position="764"/>
    </location>
</feature>
<evidence type="ECO:0000256" key="5">
    <source>
        <dbReference type="SAM" id="MobiDB-lite"/>
    </source>
</evidence>
<feature type="compositionally biased region" description="Basic and acidic residues" evidence="5">
    <location>
        <begin position="402"/>
        <end position="412"/>
    </location>
</feature>
<feature type="domain" description="GRF-type" evidence="7">
    <location>
        <begin position="616"/>
        <end position="658"/>
    </location>
</feature>
<feature type="compositionally biased region" description="Low complexity" evidence="5">
    <location>
        <begin position="504"/>
        <end position="519"/>
    </location>
</feature>